<dbReference type="InterPro" id="IPR005821">
    <property type="entry name" value="Ion_trans_dom"/>
</dbReference>
<feature type="compositionally biased region" description="Polar residues" evidence="16">
    <location>
        <begin position="3113"/>
        <end position="3123"/>
    </location>
</feature>
<feature type="compositionally biased region" description="Polar residues" evidence="16">
    <location>
        <begin position="3057"/>
        <end position="3074"/>
    </location>
</feature>
<dbReference type="GO" id="GO:0003824">
    <property type="term" value="F:catalytic activity"/>
    <property type="evidence" value="ECO:0007669"/>
    <property type="project" value="InterPro"/>
</dbReference>
<dbReference type="Pfam" id="PF03372">
    <property type="entry name" value="Exo_endo_phos"/>
    <property type="match status" value="1"/>
</dbReference>
<keyword evidence="6" id="KW-0677">Repeat</keyword>
<feature type="compositionally biased region" description="Polar residues" evidence="16">
    <location>
        <begin position="2912"/>
        <end position="2926"/>
    </location>
</feature>
<feature type="region of interest" description="Disordered" evidence="16">
    <location>
        <begin position="2873"/>
        <end position="2946"/>
    </location>
</feature>
<feature type="compositionally biased region" description="Basic and acidic residues" evidence="16">
    <location>
        <begin position="2800"/>
        <end position="2813"/>
    </location>
</feature>
<feature type="compositionally biased region" description="Low complexity" evidence="16">
    <location>
        <begin position="2978"/>
        <end position="2999"/>
    </location>
</feature>
<feature type="region of interest" description="Disordered" evidence="16">
    <location>
        <begin position="3291"/>
        <end position="3328"/>
    </location>
</feature>
<keyword evidence="2" id="KW-0813">Transport</keyword>
<feature type="transmembrane region" description="Helical" evidence="17">
    <location>
        <begin position="2354"/>
        <end position="2376"/>
    </location>
</feature>
<dbReference type="GO" id="GO:0008332">
    <property type="term" value="F:low voltage-gated calcium channel activity"/>
    <property type="evidence" value="ECO:0007669"/>
    <property type="project" value="TreeGrafter"/>
</dbReference>
<feature type="region of interest" description="Disordered" evidence="16">
    <location>
        <begin position="2013"/>
        <end position="2044"/>
    </location>
</feature>
<feature type="transmembrane region" description="Helical" evidence="17">
    <location>
        <begin position="2196"/>
        <end position="2217"/>
    </location>
</feature>
<dbReference type="FunFam" id="1.10.287.70:FF:000125">
    <property type="entry name" value="Voltage-dependent T-type calcium channel subunit alpha"/>
    <property type="match status" value="1"/>
</dbReference>
<dbReference type="Gene3D" id="1.10.287.70">
    <property type="match status" value="4"/>
</dbReference>
<dbReference type="InterPro" id="IPR036691">
    <property type="entry name" value="Endo/exonu/phosph_ase_sf"/>
</dbReference>
<organism evidence="19 20">
    <name type="scientific">Pinctada imbricata</name>
    <name type="common">Atlantic pearl-oyster</name>
    <name type="synonym">Pinctada martensii</name>
    <dbReference type="NCBI Taxonomy" id="66713"/>
    <lineage>
        <taxon>Eukaryota</taxon>
        <taxon>Metazoa</taxon>
        <taxon>Spiralia</taxon>
        <taxon>Lophotrochozoa</taxon>
        <taxon>Mollusca</taxon>
        <taxon>Bivalvia</taxon>
        <taxon>Autobranchia</taxon>
        <taxon>Pteriomorphia</taxon>
        <taxon>Pterioida</taxon>
        <taxon>Pterioidea</taxon>
        <taxon>Pteriidae</taxon>
        <taxon>Pinctada</taxon>
    </lineage>
</organism>
<dbReference type="InterPro" id="IPR005445">
    <property type="entry name" value="VDCC_T_a1"/>
</dbReference>
<feature type="compositionally biased region" description="Polar residues" evidence="16">
    <location>
        <begin position="3131"/>
        <end position="3144"/>
    </location>
</feature>
<feature type="transmembrane region" description="Helical" evidence="17">
    <location>
        <begin position="2396"/>
        <end position="2419"/>
    </location>
</feature>
<keyword evidence="20" id="KW-1185">Reference proteome</keyword>
<keyword evidence="13" id="KW-0407">Ion channel</keyword>
<evidence type="ECO:0000256" key="15">
    <source>
        <dbReference type="SAM" id="Coils"/>
    </source>
</evidence>
<dbReference type="GO" id="GO:0070509">
    <property type="term" value="P:calcium ion import"/>
    <property type="evidence" value="ECO:0007669"/>
    <property type="project" value="TreeGrafter"/>
</dbReference>
<keyword evidence="10" id="KW-0406">Ion transport</keyword>
<evidence type="ECO:0000313" key="20">
    <source>
        <dbReference type="Proteomes" id="UP001186944"/>
    </source>
</evidence>
<evidence type="ECO:0000256" key="4">
    <source>
        <dbReference type="ARBA" id="ARBA00022673"/>
    </source>
</evidence>
<keyword evidence="5 17" id="KW-0812">Transmembrane</keyword>
<dbReference type="Proteomes" id="UP001186944">
    <property type="component" value="Unassembled WGS sequence"/>
</dbReference>
<comment type="caution">
    <text evidence="19">The sequence shown here is derived from an EMBL/GenBank/DDBJ whole genome shotgun (WGS) entry which is preliminary data.</text>
</comment>
<feature type="domain" description="Reverse transcriptase" evidence="18">
    <location>
        <begin position="493"/>
        <end position="769"/>
    </location>
</feature>
<dbReference type="Gene3D" id="1.20.120.350">
    <property type="entry name" value="Voltage-gated potassium channels. Chain C"/>
    <property type="match status" value="3"/>
</dbReference>
<feature type="region of interest" description="Disordered" evidence="16">
    <location>
        <begin position="1592"/>
        <end position="1615"/>
    </location>
</feature>
<evidence type="ECO:0000256" key="5">
    <source>
        <dbReference type="ARBA" id="ARBA00022692"/>
    </source>
</evidence>
<keyword evidence="12" id="KW-0325">Glycoprotein</keyword>
<feature type="compositionally biased region" description="Basic and acidic residues" evidence="16">
    <location>
        <begin position="2893"/>
        <end position="2902"/>
    </location>
</feature>
<keyword evidence="11 17" id="KW-0472">Membrane</keyword>
<evidence type="ECO:0000256" key="8">
    <source>
        <dbReference type="ARBA" id="ARBA00022882"/>
    </source>
</evidence>
<dbReference type="Gene3D" id="3.60.10.10">
    <property type="entry name" value="Endonuclease/exonuclease/phosphatase"/>
    <property type="match status" value="1"/>
</dbReference>
<dbReference type="FunFam" id="1.20.120.350:FF:000008">
    <property type="entry name" value="Voltage-dependent T-type calcium channel subunit alpha"/>
    <property type="match status" value="1"/>
</dbReference>
<feature type="compositionally biased region" description="Low complexity" evidence="16">
    <location>
        <begin position="3075"/>
        <end position="3086"/>
    </location>
</feature>
<dbReference type="InterPro" id="IPR000477">
    <property type="entry name" value="RT_dom"/>
</dbReference>
<evidence type="ECO:0000256" key="2">
    <source>
        <dbReference type="ARBA" id="ARBA00022448"/>
    </source>
</evidence>
<evidence type="ECO:0000256" key="3">
    <source>
        <dbReference type="ARBA" id="ARBA00022568"/>
    </source>
</evidence>
<feature type="transmembrane region" description="Helical" evidence="17">
    <location>
        <begin position="2293"/>
        <end position="2315"/>
    </location>
</feature>
<dbReference type="SUPFAM" id="SSF56219">
    <property type="entry name" value="DNase I-like"/>
    <property type="match status" value="1"/>
</dbReference>
<dbReference type="FunFam" id="1.20.120.350:FF:000009">
    <property type="entry name" value="Voltage-dependent T-type calcium channel subunit alpha"/>
    <property type="match status" value="1"/>
</dbReference>
<feature type="transmembrane region" description="Helical" evidence="17">
    <location>
        <begin position="2519"/>
        <end position="2542"/>
    </location>
</feature>
<evidence type="ECO:0000256" key="17">
    <source>
        <dbReference type="SAM" id="Phobius"/>
    </source>
</evidence>
<feature type="transmembrane region" description="Helical" evidence="17">
    <location>
        <begin position="2486"/>
        <end position="2507"/>
    </location>
</feature>
<feature type="compositionally biased region" description="Polar residues" evidence="16">
    <location>
        <begin position="3298"/>
        <end position="3312"/>
    </location>
</feature>
<dbReference type="PROSITE" id="PS50878">
    <property type="entry name" value="RT_POL"/>
    <property type="match status" value="1"/>
</dbReference>
<evidence type="ECO:0000256" key="11">
    <source>
        <dbReference type="ARBA" id="ARBA00023136"/>
    </source>
</evidence>
<evidence type="ECO:0000256" key="13">
    <source>
        <dbReference type="ARBA" id="ARBA00023303"/>
    </source>
</evidence>
<feature type="transmembrane region" description="Helical" evidence="17">
    <location>
        <begin position="1141"/>
        <end position="1162"/>
    </location>
</feature>
<protein>
    <recommendedName>
        <fullName evidence="18">Reverse transcriptase domain-containing protein</fullName>
    </recommendedName>
</protein>
<keyword evidence="9 17" id="KW-1133">Transmembrane helix</keyword>
<dbReference type="InterPro" id="IPR043203">
    <property type="entry name" value="VGCC_Ca_Na"/>
</dbReference>
<dbReference type="PANTHER" id="PTHR10037">
    <property type="entry name" value="VOLTAGE-GATED CATION CHANNEL CALCIUM AND SODIUM"/>
    <property type="match status" value="1"/>
</dbReference>
<feature type="compositionally biased region" description="Acidic residues" evidence="16">
    <location>
        <begin position="2100"/>
        <end position="2110"/>
    </location>
</feature>
<keyword evidence="7" id="KW-0106">Calcium</keyword>
<dbReference type="GO" id="GO:0043005">
    <property type="term" value="C:neuron projection"/>
    <property type="evidence" value="ECO:0007669"/>
    <property type="project" value="TreeGrafter"/>
</dbReference>
<feature type="transmembrane region" description="Helical" evidence="17">
    <location>
        <begin position="2619"/>
        <end position="2639"/>
    </location>
</feature>
<evidence type="ECO:0000256" key="12">
    <source>
        <dbReference type="ARBA" id="ARBA00023180"/>
    </source>
</evidence>
<feature type="region of interest" description="Disordered" evidence="16">
    <location>
        <begin position="2964"/>
        <end position="3044"/>
    </location>
</feature>
<feature type="region of interest" description="Disordered" evidence="16">
    <location>
        <begin position="2087"/>
        <end position="2110"/>
    </location>
</feature>
<evidence type="ECO:0000256" key="14">
    <source>
        <dbReference type="ARBA" id="ARBA00036634"/>
    </source>
</evidence>
<feature type="transmembrane region" description="Helical" evidence="17">
    <location>
        <begin position="1758"/>
        <end position="1780"/>
    </location>
</feature>
<evidence type="ECO:0000256" key="1">
    <source>
        <dbReference type="ARBA" id="ARBA00004141"/>
    </source>
</evidence>
<evidence type="ECO:0000313" key="19">
    <source>
        <dbReference type="EMBL" id="KAK3089732.1"/>
    </source>
</evidence>
<dbReference type="EMBL" id="VSWD01000010">
    <property type="protein sequence ID" value="KAK3089732.1"/>
    <property type="molecule type" value="Genomic_DNA"/>
</dbReference>
<feature type="compositionally biased region" description="Acidic residues" evidence="16">
    <location>
        <begin position="2790"/>
        <end position="2799"/>
    </location>
</feature>
<feature type="region of interest" description="Disordered" evidence="16">
    <location>
        <begin position="3057"/>
        <end position="3092"/>
    </location>
</feature>
<dbReference type="InterPro" id="IPR027359">
    <property type="entry name" value="Volt_channel_dom_sf"/>
</dbReference>
<dbReference type="Pfam" id="PF00520">
    <property type="entry name" value="Ion_trans"/>
    <property type="match status" value="4"/>
</dbReference>
<comment type="catalytic activity">
    <reaction evidence="14">
        <text>Ca(2+)(in) = Ca(2+)(out)</text>
        <dbReference type="Rhea" id="RHEA:29671"/>
        <dbReference type="ChEBI" id="CHEBI:29108"/>
    </reaction>
</comment>
<proteinExistence type="predicted"/>
<feature type="region of interest" description="Disordered" evidence="16">
    <location>
        <begin position="3252"/>
        <end position="3277"/>
    </location>
</feature>
<feature type="coiled-coil region" evidence="15">
    <location>
        <begin position="1881"/>
        <end position="1915"/>
    </location>
</feature>
<keyword evidence="3" id="KW-0109">Calcium transport</keyword>
<dbReference type="GO" id="GO:0001518">
    <property type="term" value="C:voltage-gated sodium channel complex"/>
    <property type="evidence" value="ECO:0007669"/>
    <property type="project" value="TreeGrafter"/>
</dbReference>
<dbReference type="PRINTS" id="PR01629">
    <property type="entry name" value="TVDCCALPHA1"/>
</dbReference>
<dbReference type="GO" id="GO:0005248">
    <property type="term" value="F:voltage-gated sodium channel activity"/>
    <property type="evidence" value="ECO:0007669"/>
    <property type="project" value="TreeGrafter"/>
</dbReference>
<dbReference type="GO" id="GO:0005891">
    <property type="term" value="C:voltage-gated calcium channel complex"/>
    <property type="evidence" value="ECO:0007669"/>
    <property type="project" value="InterPro"/>
</dbReference>
<evidence type="ECO:0000256" key="10">
    <source>
        <dbReference type="ARBA" id="ARBA00023065"/>
    </source>
</evidence>
<feature type="compositionally biased region" description="Polar residues" evidence="16">
    <location>
        <begin position="1418"/>
        <end position="1428"/>
    </location>
</feature>
<gene>
    <name evidence="19" type="ORF">FSP39_006004</name>
</gene>
<evidence type="ECO:0000256" key="7">
    <source>
        <dbReference type="ARBA" id="ARBA00022837"/>
    </source>
</evidence>
<keyword evidence="8" id="KW-0851">Voltage-gated channel</keyword>
<feature type="region of interest" description="Disordered" evidence="16">
    <location>
        <begin position="2784"/>
        <end position="2821"/>
    </location>
</feature>
<dbReference type="InterPro" id="IPR005135">
    <property type="entry name" value="Endo/exonuclease/phosphatase"/>
</dbReference>
<feature type="compositionally biased region" description="Polar residues" evidence="16">
    <location>
        <begin position="3009"/>
        <end position="3044"/>
    </location>
</feature>
<evidence type="ECO:0000256" key="6">
    <source>
        <dbReference type="ARBA" id="ARBA00022737"/>
    </source>
</evidence>
<feature type="region of interest" description="Disordered" evidence="16">
    <location>
        <begin position="3113"/>
        <end position="3144"/>
    </location>
</feature>
<feature type="compositionally biased region" description="Basic and acidic residues" evidence="16">
    <location>
        <begin position="2443"/>
        <end position="2458"/>
    </location>
</feature>
<feature type="transmembrane region" description="Helical" evidence="17">
    <location>
        <begin position="2708"/>
        <end position="2730"/>
    </location>
</feature>
<dbReference type="GO" id="GO:0086010">
    <property type="term" value="P:membrane depolarization during action potential"/>
    <property type="evidence" value="ECO:0007669"/>
    <property type="project" value="TreeGrafter"/>
</dbReference>
<feature type="transmembrane region" description="Helical" evidence="17">
    <location>
        <begin position="2229"/>
        <end position="2248"/>
    </location>
</feature>
<dbReference type="FunFam" id="1.10.287.70:FF:000018">
    <property type="entry name" value="Voltage-dependent T-type calcium channel subunit alpha"/>
    <property type="match status" value="1"/>
</dbReference>
<comment type="subcellular location">
    <subcellularLocation>
        <location evidence="1">Membrane</location>
        <topology evidence="1">Multi-pass membrane protein</topology>
    </subcellularLocation>
</comment>
<sequence length="3328" mass="377134">METLDIIGISEHWLRTQNVNFLQSLDSQFESVVRIQDSKCTRGMGGVAILYRKSLTSCARIFDTECDYVAAITLKISGFSEIAIICTRLPSSNVSADEYILNCNHLFDIYDAMNSSSYVILMGDLNADINQYHTNTRAKILRDKMSERGIIDIMRMQNHIGPKYTYRNKSETSTSLIDYIMIPKYVTNFVRKPTTHNISFEISDHLPISCEFHMDLLKEIKSHNLVKLKWDKADRIQKLLYSTEIASVLNEDIVIEPSQKSIDDTYHLLVNTLHSSAYKAIPSGQYRPYLKPFWKTDGLGDLHYKMRASRRIWKQNGRPRNSDSSIREQYKEAKKEFRKNFRSSSQSWESKTYDDLMRYAETDIGTFFRAVKSKRKKKENDSEIEYKGIRGITPKEKCLVWEQYYKDLLSENNSAEFDEEFKEEVDYEISEIERNSYVEDDHFLKEKITRSEITDVIKNLKLSKSPGPDLITNEHIIYAGLPVASFLARLFNAIVDSECIPSLFKSGVIIPIYKGKNKDKTMPSNYRGITLTSAIGKVFEKVIMNRIQNSSILGPNAFPHAQQFGFSKGRGASTAAYTLQECIDLYQTRNSPIFVCFLDNEKAFDNIWQNGLFHKLHSIGILGKTWRIIRNTYTNSINYISQSGEQSDVIPVNKGVGQGRVMSAWMFLVFIDDLLYQLNDSGCGIEAFSHFISSIILADDTTLIASAPKSLQKLLDIAYEYARKWRLSYNASKSTILAYGSSNCITCPLKLGQQAVPIGTQTTFAGSLFSISSVKTLRIEKASAKAKQLFHSLYDMGLRKDGMNPLCSMKIWERIILPSAMYSVEIWGNIQAPEMEILERTQRYFVKRILGLTKTTPKEATCSLLGAVSLESYIDKLKLMFVGRLCNADIGLLHKDIFLCQLIEYMLGFSNICDTTKSLISTICKYDLSEYILNYVSNGMFPVAKMWKLIVKNKVLQKEEDKWSQNVCSRSELLRFFSIQRELKPNKVVLLSYIFPECSKTLLYMLKLISLPKCSAMCEKCDCIVSDYILHVLIQCQSYVSERDKLFDIVVNVLPVQKSILFFDQNDEEIVQNLLGGLTDVMIDIDDETAIEYGIDSENLSLSAIRTIRVLRPLRAINRIPSMRILVMLLLDTLPMLGNVLLLCFFVFFIFGIIGVQLWAGILRNRCFLNISENVSYQYANLSPYYIPKRIPNIPPVDYICSPPQESGMRHCANLPRYVYEGIRCNGSAKPYSNNTPANDSCVNWNQYYTHCTAGDKNPFQGAVSFDNIGLAWVAIFQIGSFFMINLCLVVIATQFSETKKRETERMMQERKRFQSSSTLASNSEPGGCYSEILKYLAHLWRRAKRKIIKVYYNARGKTHLHHKIKPEFSLRSRKRKGTHNSSSSLHYSLRSRTTCPSCRFNYYYQLLCTNDNCSAHNNHSTRRNSSPLAPRASPEISDLEPVSSPRHPHFLTVPSANSLHPSSVDSIHSLALSTNEALSPALIKPCISSPNYLVPQHASISRASSLTSATSRSVLPSLPEALTTHQATQNPQQTCLKNSTSLIISSDCHGNQVRMVRIGSIGIPDDLLEAINDKQRTYLMNDYDKLGPHCNHTSHDQVDMEREKDDESKDSEELKSKTGWKKFQKLIEKIVEHEIFQRGILLAIVINTLSMGIEYHEQPDELTKALEYSNLVFSILFAVEMLLKLLAHGFVGYIQNGFNVFDGFIVVLSMVELLQQGGASGLSVLRTFRLLRILKLVRFMPALRRQLVVMLRTMDNVATFFALLVLFIFIFSVLGMNLFGGKFCWRDDGTPCTCTDRLNLQNATLEGCECDRANFNSLLWSVITVFQVLTQEDWNTVLYNGMETTSAWASLYFIALMTFGNYVLFNLLVAILVEGFSTEEEEKKKMKENKEKELQSLLSETNNNEEKNENIKMQTLELTQIKINNKEKEKMLAFCPVAIVKDENSKSSPVAPPPDLNPPIITHTAATPMPTPQGSPNDHGNKEYNKVTLCVHPPAVQMSTLSVRPECNGHLPLNNQRTLSPQNSIKRPLPSPRNSIKIRNNSCSSTQSNCNSIILSRQNSFNSRRTMNSLSSMCGVMKEDVKQNNLTDMSPTEGAVTEEKEEEEEEDPDAIDEANCQYSWCPEPHGCFKTREEHSLYIFHTDNSFRRLCHHLIAQKWFDNTVLFFIALNCITLAMERPDIPPKSVERMFLTYSNYVFTFIFALEMTIKVLAKGLVIGKHAYLKSGWNVMDGFLVIISLVDIFISVLSNSSPRIFGILRVFRLLRTLRPLRVISRAPGLKLVVQTLLSSLRPIGNIVLICCTFFIIFGILGVQLFKGTFYHCKGPDIRDVRNRSMCLTDKRNTWTNQKYNFDNLGMALMALFVLASKDGWVSIMYTGLDAVGIDQQPIENYNEWRLLYFISFLLLVGFFVLNMFVGVVVENFHKCRENQEKEERARRAAKRSQKMEQKRKSEETCDKSQEELNRPPYWADYTKGRLLIHAVVNSKYFDLAIAGVIGLNVITMAMEYYMMPEELQFALKIFNYFFTSVFIIEATLKIIALGLVRYIRDRWNQLDIFIVQLSVIGIVLEEMKTNVIPINPTIIRVMRVLRIARVLKLLKMAKGIRALLDTVIQALPQVGNLGLLFFLLFFIFAALGVELFGRLECSELHPCEGLGEHAHFRDFGMAFLTLFRVATGDNWNGIMKDTLRSDCDDSDSCLKNCCVSHIIAPVYFVVFVLMAQFVLVNVVVAVLMKHLEETYKYKELDEEMEEALRIEMNQKNRNPEMFQLKVKESHRLMDDDLLAGETNLNLTENDENDGDVPDSDKKEQDNMHPDKVGTPLPGYLHRLRTPVCKQASLPPSFTFRPPSNEPLDVSEGKVTLETSIDTNMLSIPRINEDFHRRRSASPQQKQRLRDRRLVRQKSCEYENPPGLDNPETTHLQCPQENKPVSKSHPMLNKNIFDGDVTNKVDKSPHPIIRLKCLHRSQSSGCEKLPPKDRHSSSSSRPVIRRSSTLQTPKSSSSRHSSECPYSISRQSSGCMHSLSRQSSGCTHPLSRQSSGCTHPLSRQSSGCTHSLSVASSDCSQPLSTPPESSSLMPPTVVVNTPNVPRKNFEREPEISSLNVINVDKRGSAISLASNKSPTTDPSVLRHSPSVASRSKEQFTSMQRSSTCDSESCDFSGSDWAADELACDEEVRRITGDGTDPDTDSEITEEFQTNVPLICVPSESEDNINDGSDSPRTVAYSTETLVNTDQTSRKNSDESCKNCDSTRSLLGEMEEERTSVPCVKDNGGEETSYASSGSLCTDSVNIAIHDGSREDNSGSSVNSPLLGSLSPNIRHRTKSTSSSDKKC</sequence>
<name>A0AA88XPB0_PINIB</name>
<feature type="region of interest" description="Disordered" evidence="16">
    <location>
        <begin position="1418"/>
        <end position="1444"/>
    </location>
</feature>
<evidence type="ECO:0000256" key="9">
    <source>
        <dbReference type="ARBA" id="ARBA00022989"/>
    </source>
</evidence>
<dbReference type="Pfam" id="PF00078">
    <property type="entry name" value="RVT_1"/>
    <property type="match status" value="1"/>
</dbReference>
<dbReference type="CDD" id="cd01650">
    <property type="entry name" value="RT_nLTR_like"/>
    <property type="match status" value="1"/>
</dbReference>
<feature type="region of interest" description="Disordered" evidence="16">
    <location>
        <begin position="2430"/>
        <end position="2458"/>
    </location>
</feature>
<feature type="transmembrane region" description="Helical" evidence="17">
    <location>
        <begin position="1270"/>
        <end position="1292"/>
    </location>
</feature>
<keyword evidence="15" id="KW-0175">Coiled coil</keyword>
<evidence type="ECO:0000259" key="18">
    <source>
        <dbReference type="PROSITE" id="PS50878"/>
    </source>
</evidence>
<dbReference type="FunFam" id="1.10.287.70:FF:000120">
    <property type="entry name" value="Voltage-dependent T-type calcium channel subunit alpha"/>
    <property type="match status" value="1"/>
</dbReference>
<feature type="transmembrane region" description="Helical" evidence="17">
    <location>
        <begin position="1852"/>
        <end position="1877"/>
    </location>
</feature>
<feature type="compositionally biased region" description="Polar residues" evidence="16">
    <location>
        <begin position="2014"/>
        <end position="2026"/>
    </location>
</feature>
<evidence type="ECO:0000256" key="16">
    <source>
        <dbReference type="SAM" id="MobiDB-lite"/>
    </source>
</evidence>
<dbReference type="SUPFAM" id="SSF81324">
    <property type="entry name" value="Voltage-gated potassium channels"/>
    <property type="match status" value="4"/>
</dbReference>
<keyword evidence="4" id="KW-0107">Calcium channel</keyword>
<dbReference type="PANTHER" id="PTHR10037:SF230">
    <property type="entry name" value="CA[2+]-CHANNEL PROTEIN ALPHA[[1]] SUBUNIT T, ISOFORM F"/>
    <property type="match status" value="1"/>
</dbReference>
<accession>A0AA88XPB0</accession>
<reference evidence="19" key="1">
    <citation type="submission" date="2019-08" db="EMBL/GenBank/DDBJ databases">
        <title>The improved chromosome-level genome for the pearl oyster Pinctada fucata martensii using PacBio sequencing and Hi-C.</title>
        <authorList>
            <person name="Zheng Z."/>
        </authorList>
    </citation>
    <scope>NUCLEOTIDE SEQUENCE</scope>
    <source>
        <strain evidence="19">ZZ-2019</strain>
        <tissue evidence="19">Adductor muscle</tissue>
    </source>
</reference>
<dbReference type="FunFam" id="1.20.120.350:FF:000007">
    <property type="entry name" value="Voltage-dependent T-type calcium channel subunit alpha"/>
    <property type="match status" value="1"/>
</dbReference>